<feature type="region of interest" description="Disordered" evidence="4">
    <location>
        <begin position="146"/>
        <end position="165"/>
    </location>
</feature>
<dbReference type="InterPro" id="IPR003115">
    <property type="entry name" value="ParB_N"/>
</dbReference>
<dbReference type="SUPFAM" id="SSF110849">
    <property type="entry name" value="ParB/Sulfiredoxin"/>
    <property type="match status" value="1"/>
</dbReference>
<organism evidence="6 7">
    <name type="scientific">Streptomyces javensis</name>
    <dbReference type="NCBI Taxonomy" id="114698"/>
    <lineage>
        <taxon>Bacteria</taxon>
        <taxon>Bacillati</taxon>
        <taxon>Actinomycetota</taxon>
        <taxon>Actinomycetes</taxon>
        <taxon>Kitasatosporales</taxon>
        <taxon>Streptomycetaceae</taxon>
        <taxon>Streptomyces</taxon>
        <taxon>Streptomyces violaceusniger group</taxon>
    </lineage>
</organism>
<dbReference type="InterPro" id="IPR050336">
    <property type="entry name" value="Chromosome_partition/occlusion"/>
</dbReference>
<dbReference type="InterPro" id="IPR029063">
    <property type="entry name" value="SAM-dependent_MTases_sf"/>
</dbReference>
<keyword evidence="2" id="KW-0808">Transferase</keyword>
<keyword evidence="7" id="KW-1185">Reference proteome</keyword>
<comment type="caution">
    <text evidence="6">The sequence shown here is derived from an EMBL/GenBank/DDBJ whole genome shotgun (WGS) entry which is preliminary data.</text>
</comment>
<dbReference type="Gene3D" id="3.40.50.150">
    <property type="entry name" value="Vaccinia Virus protein VP39"/>
    <property type="match status" value="1"/>
</dbReference>
<dbReference type="InterPro" id="IPR002941">
    <property type="entry name" value="DNA_methylase_N4/N6"/>
</dbReference>
<dbReference type="PANTHER" id="PTHR33375">
    <property type="entry name" value="CHROMOSOME-PARTITIONING PROTEIN PARB-RELATED"/>
    <property type="match status" value="1"/>
</dbReference>
<feature type="domain" description="ParB-like N-terminal" evidence="5">
    <location>
        <begin position="16"/>
        <end position="102"/>
    </location>
</feature>
<dbReference type="PIRSF" id="PIRSF036758">
    <property type="entry name" value="Aden_M_ParB"/>
    <property type="match status" value="1"/>
</dbReference>
<dbReference type="EMBL" id="JAEEAQ010000052">
    <property type="protein sequence ID" value="MBI0313045.1"/>
    <property type="molecule type" value="Genomic_DNA"/>
</dbReference>
<comment type="similarity">
    <text evidence="3">Belongs to the N(4)/N(6)-methyltransferase family.</text>
</comment>
<evidence type="ECO:0000256" key="3">
    <source>
        <dbReference type="RuleBase" id="RU362026"/>
    </source>
</evidence>
<evidence type="ECO:0000256" key="4">
    <source>
        <dbReference type="SAM" id="MobiDB-lite"/>
    </source>
</evidence>
<dbReference type="PRINTS" id="PR00508">
    <property type="entry name" value="S21N4MTFRASE"/>
</dbReference>
<dbReference type="Gene3D" id="3.90.1530.10">
    <property type="entry name" value="Conserved hypothetical protein from pyrococcus furiosus pfu- 392566-001, ParB domain"/>
    <property type="match status" value="1"/>
</dbReference>
<dbReference type="Pfam" id="PF01555">
    <property type="entry name" value="N6_N4_Mtase"/>
    <property type="match status" value="1"/>
</dbReference>
<dbReference type="PANTHER" id="PTHR33375:SF1">
    <property type="entry name" value="CHROMOSOME-PARTITIONING PROTEIN PARB-RELATED"/>
    <property type="match status" value="1"/>
</dbReference>
<dbReference type="Proteomes" id="UP000638849">
    <property type="component" value="Unassembled WGS sequence"/>
</dbReference>
<evidence type="ECO:0000256" key="1">
    <source>
        <dbReference type="ARBA" id="ARBA00022603"/>
    </source>
</evidence>
<evidence type="ECO:0000313" key="7">
    <source>
        <dbReference type="Proteomes" id="UP000638849"/>
    </source>
</evidence>
<dbReference type="SMART" id="SM00470">
    <property type="entry name" value="ParB"/>
    <property type="match status" value="1"/>
</dbReference>
<accession>A0ABS0R7I5</accession>
<proteinExistence type="inferred from homology"/>
<keyword evidence="1" id="KW-0489">Methyltransferase</keyword>
<dbReference type="RefSeq" id="WP_198276239.1">
    <property type="nucleotide sequence ID" value="NZ_BAAAIF010000018.1"/>
</dbReference>
<feature type="region of interest" description="Disordered" evidence="4">
    <location>
        <begin position="406"/>
        <end position="425"/>
    </location>
</feature>
<dbReference type="InterPro" id="IPR015840">
    <property type="entry name" value="DNA_MeTrfase_ParB"/>
</dbReference>
<reference evidence="6 7" key="1">
    <citation type="submission" date="2020-12" db="EMBL/GenBank/DDBJ databases">
        <authorList>
            <person name="Kusuma A.B."/>
            <person name="Nouioui I."/>
            <person name="Goodfellow M."/>
        </authorList>
    </citation>
    <scope>NUCLEOTIDE SEQUENCE [LARGE SCALE GENOMIC DNA]</scope>
    <source>
        <strain evidence="6 7">DSM 41764</strain>
    </source>
</reference>
<dbReference type="InterPro" id="IPR001091">
    <property type="entry name" value="RM_Methyltransferase"/>
</dbReference>
<name>A0ABS0R7I5_9ACTN</name>
<dbReference type="SUPFAM" id="SSF53335">
    <property type="entry name" value="S-adenosyl-L-methionine-dependent methyltransferases"/>
    <property type="match status" value="1"/>
</dbReference>
<evidence type="ECO:0000313" key="6">
    <source>
        <dbReference type="EMBL" id="MBI0313045.1"/>
    </source>
</evidence>
<sequence>MGTPTPTAAVTYLGTRDIPFDQLERFPGNPRRGDVDAIRGSLRRHGQYRSLVVRALGEDQFVILAGNHTHDALRAEGYTTARCEVIECDDDQARRINLADNRLAELGTYDNDALAELLTYLDGDLEGTGYTADDVSALLGTEAEPAALTDPDDIPDAPAEPHSKPGDVWILGRHRLLVGDSTDVAAVEDMLDGDRCDAMWTDPPYGVDYVGKTKDALTIQNDGATDLPELLAGAFAVATVALKPGAPFYVAHADTARITFETAMTDAGWLVRQNLIWAKDTMVLGRSDYHYRHEPILYGFTDAPAGSGRLGRGGERWYGDNAQTTVFEVPKPARNAEHPTSKPVDLITAGLRNSCRPDGLVYEPFGGSGSTLIAAHITGRTARVVELDPRYADVIARRYQEHTGELPLLKSTSEPHDFTLPDQGD</sequence>
<evidence type="ECO:0000256" key="2">
    <source>
        <dbReference type="ARBA" id="ARBA00022679"/>
    </source>
</evidence>
<evidence type="ECO:0000259" key="5">
    <source>
        <dbReference type="SMART" id="SM00470"/>
    </source>
</evidence>
<gene>
    <name evidence="6" type="ORF">JBF12_08575</name>
</gene>
<protein>
    <recommendedName>
        <fullName evidence="3">Methyltransferase</fullName>
        <ecNumber evidence="3">2.1.1.-</ecNumber>
    </recommendedName>
</protein>
<dbReference type="InterPro" id="IPR036086">
    <property type="entry name" value="ParB/Sulfiredoxin_sf"/>
</dbReference>
<dbReference type="Pfam" id="PF02195">
    <property type="entry name" value="ParB_N"/>
    <property type="match status" value="1"/>
</dbReference>
<dbReference type="EC" id="2.1.1.-" evidence="3"/>